<reference evidence="2" key="1">
    <citation type="submission" date="2022-06" db="EMBL/GenBank/DDBJ databases">
        <title>Alkalicoccobacillus porphyridii sp. nov., isolated from a marine red alga, Porphyridium purpureum and reclassification of Shouchella plakortidis and Shouchella gibsonii as Alkalicoccobacillus plakortidis comb. nov. and Alkalicoccobacillus gibsonii comb. nov.</title>
        <authorList>
            <person name="Kim K.H."/>
            <person name="Lee J.K."/>
            <person name="Han D.M."/>
            <person name="Baek J.H."/>
            <person name="Jeon C.O."/>
        </authorList>
    </citation>
    <scope>NUCLEOTIDE SEQUENCE</scope>
    <source>
        <strain evidence="2">DSM 19153</strain>
    </source>
</reference>
<proteinExistence type="predicted"/>
<keyword evidence="3" id="KW-1185">Reference proteome</keyword>
<evidence type="ECO:0008006" key="4">
    <source>
        <dbReference type="Google" id="ProtNLM"/>
    </source>
</evidence>
<gene>
    <name evidence="2" type="ORF">NDM98_05255</name>
</gene>
<dbReference type="PROSITE" id="PS51257">
    <property type="entry name" value="PROKAR_LIPOPROTEIN"/>
    <property type="match status" value="1"/>
</dbReference>
<dbReference type="RefSeq" id="WP_251605131.1">
    <property type="nucleotide sequence ID" value="NZ_JAMQJY010000001.1"/>
</dbReference>
<name>A0ABT0XGD3_9BACI</name>
<evidence type="ECO:0000313" key="2">
    <source>
        <dbReference type="EMBL" id="MCM2674960.1"/>
    </source>
</evidence>
<organism evidence="2 3">
    <name type="scientific">Alkalicoccobacillus plakortidis</name>
    <dbReference type="NCBI Taxonomy" id="444060"/>
    <lineage>
        <taxon>Bacteria</taxon>
        <taxon>Bacillati</taxon>
        <taxon>Bacillota</taxon>
        <taxon>Bacilli</taxon>
        <taxon>Bacillales</taxon>
        <taxon>Bacillaceae</taxon>
        <taxon>Alkalicoccobacillus</taxon>
    </lineage>
</organism>
<evidence type="ECO:0000313" key="3">
    <source>
        <dbReference type="Proteomes" id="UP001203665"/>
    </source>
</evidence>
<keyword evidence="1" id="KW-0732">Signal</keyword>
<dbReference type="EMBL" id="JAMQJY010000001">
    <property type="protein sequence ID" value="MCM2674960.1"/>
    <property type="molecule type" value="Genomic_DNA"/>
</dbReference>
<evidence type="ECO:0000256" key="1">
    <source>
        <dbReference type="SAM" id="SignalP"/>
    </source>
</evidence>
<comment type="caution">
    <text evidence="2">The sequence shown here is derived from an EMBL/GenBank/DDBJ whole genome shotgun (WGS) entry which is preliminary data.</text>
</comment>
<protein>
    <recommendedName>
        <fullName evidence="4">Lipoprotein</fullName>
    </recommendedName>
</protein>
<sequence>MRKSRSIVFCLIVGISMVIALTACSKHDAADAFFEAPQPEDEGFLDYYGLENPFDHEYTINEELKMVFDGRDPIMMDEYSVQYAPLLEDGGVCSAWICLAPSSLPGSAYFAEDGYIYDRETPGIWEFEWDENQKEKWTLRKFHTKEPAD</sequence>
<dbReference type="Proteomes" id="UP001203665">
    <property type="component" value="Unassembled WGS sequence"/>
</dbReference>
<accession>A0ABT0XGD3</accession>
<feature type="chain" id="PRO_5046978821" description="Lipoprotein" evidence="1">
    <location>
        <begin position="26"/>
        <end position="149"/>
    </location>
</feature>
<feature type="signal peptide" evidence="1">
    <location>
        <begin position="1"/>
        <end position="25"/>
    </location>
</feature>